<dbReference type="GeneID" id="70293812"/>
<reference evidence="1" key="1">
    <citation type="journal article" date="2021" name="IMA Fungus">
        <title>Genomic characterization of three marine fungi, including Emericellopsis atlantica sp. nov. with signatures of a generalist lifestyle and marine biomass degradation.</title>
        <authorList>
            <person name="Hagestad O.C."/>
            <person name="Hou L."/>
            <person name="Andersen J.H."/>
            <person name="Hansen E.H."/>
            <person name="Altermark B."/>
            <person name="Li C."/>
            <person name="Kuhnert E."/>
            <person name="Cox R.J."/>
            <person name="Crous P.W."/>
            <person name="Spatafora J.W."/>
            <person name="Lail K."/>
            <person name="Amirebrahimi M."/>
            <person name="Lipzen A."/>
            <person name="Pangilinan J."/>
            <person name="Andreopoulos W."/>
            <person name="Hayes R.D."/>
            <person name="Ng V."/>
            <person name="Grigoriev I.V."/>
            <person name="Jackson S.A."/>
            <person name="Sutton T.D.S."/>
            <person name="Dobson A.D.W."/>
            <person name="Rama T."/>
        </authorList>
    </citation>
    <scope>NUCLEOTIDE SEQUENCE</scope>
    <source>
        <strain evidence="1">TS7</strain>
    </source>
</reference>
<dbReference type="Proteomes" id="UP000887229">
    <property type="component" value="Unassembled WGS sequence"/>
</dbReference>
<keyword evidence="2" id="KW-1185">Reference proteome</keyword>
<dbReference type="RefSeq" id="XP_046121531.1">
    <property type="nucleotide sequence ID" value="XM_046262909.1"/>
</dbReference>
<name>A0A9P8CSQ3_9HYPO</name>
<organism evidence="1 2">
    <name type="scientific">Emericellopsis atlantica</name>
    <dbReference type="NCBI Taxonomy" id="2614577"/>
    <lineage>
        <taxon>Eukaryota</taxon>
        <taxon>Fungi</taxon>
        <taxon>Dikarya</taxon>
        <taxon>Ascomycota</taxon>
        <taxon>Pezizomycotina</taxon>
        <taxon>Sordariomycetes</taxon>
        <taxon>Hypocreomycetidae</taxon>
        <taxon>Hypocreales</taxon>
        <taxon>Bionectriaceae</taxon>
        <taxon>Emericellopsis</taxon>
    </lineage>
</organism>
<dbReference type="AlphaFoldDB" id="A0A9P8CSQ3"/>
<proteinExistence type="predicted"/>
<comment type="caution">
    <text evidence="1">The sequence shown here is derived from an EMBL/GenBank/DDBJ whole genome shotgun (WGS) entry which is preliminary data.</text>
</comment>
<evidence type="ECO:0000313" key="2">
    <source>
        <dbReference type="Proteomes" id="UP000887229"/>
    </source>
</evidence>
<gene>
    <name evidence="1" type="ORF">F5Z01DRAFT_646478</name>
</gene>
<protein>
    <submittedName>
        <fullName evidence="1">Uncharacterized protein</fullName>
    </submittedName>
</protein>
<accession>A0A9P8CSQ3</accession>
<evidence type="ECO:0000313" key="1">
    <source>
        <dbReference type="EMBL" id="KAG9257607.1"/>
    </source>
</evidence>
<sequence>MRCTNNSWSRRVSAARTTFLFQHGRRAPMQGPWRTQRCSVAFGNKLLIKVIDHKTGPLLLACMTVLAPGLLRVLDMGTGGEALQRSVVCVEEVSRRAGGLPEAILCPVDSRRSSRHWRSVVEGRVAVCAGAGRRRCLGRSRCAVAREPALALRRHLVVL</sequence>
<dbReference type="EMBL" id="MU251245">
    <property type="protein sequence ID" value="KAG9257607.1"/>
    <property type="molecule type" value="Genomic_DNA"/>
</dbReference>